<keyword evidence="3" id="KW-1185">Reference proteome</keyword>
<evidence type="ECO:0000259" key="1">
    <source>
        <dbReference type="Pfam" id="PF01575"/>
    </source>
</evidence>
<feature type="domain" description="MaoC-like" evidence="1">
    <location>
        <begin position="6"/>
        <end position="111"/>
    </location>
</feature>
<dbReference type="STRING" id="441112.SAMN04488094_11760"/>
<gene>
    <name evidence="2" type="ORF">SAMN04488094_11760</name>
</gene>
<evidence type="ECO:0000313" key="2">
    <source>
        <dbReference type="EMBL" id="SFD15201.1"/>
    </source>
</evidence>
<dbReference type="Gene3D" id="3.10.129.10">
    <property type="entry name" value="Hotdog Thioesterase"/>
    <property type="match status" value="1"/>
</dbReference>
<dbReference type="InterPro" id="IPR002539">
    <property type="entry name" value="MaoC-like_dom"/>
</dbReference>
<dbReference type="Proteomes" id="UP000198728">
    <property type="component" value="Unassembled WGS sequence"/>
</dbReference>
<dbReference type="AlphaFoldDB" id="A0A1I1PZ92"/>
<evidence type="ECO:0000313" key="3">
    <source>
        <dbReference type="Proteomes" id="UP000198728"/>
    </source>
</evidence>
<protein>
    <submittedName>
        <fullName evidence="2">MaoC like domain-containing protein</fullName>
    </submittedName>
</protein>
<dbReference type="InterPro" id="IPR029069">
    <property type="entry name" value="HotDog_dom_sf"/>
</dbReference>
<organism evidence="2 3">
    <name type="scientific">Tropicimonas isoalkanivorans</name>
    <dbReference type="NCBI Taxonomy" id="441112"/>
    <lineage>
        <taxon>Bacteria</taxon>
        <taxon>Pseudomonadati</taxon>
        <taxon>Pseudomonadota</taxon>
        <taxon>Alphaproteobacteria</taxon>
        <taxon>Rhodobacterales</taxon>
        <taxon>Roseobacteraceae</taxon>
        <taxon>Tropicimonas</taxon>
    </lineage>
</organism>
<dbReference type="EMBL" id="FOLG01000017">
    <property type="protein sequence ID" value="SFD15201.1"/>
    <property type="molecule type" value="Genomic_DNA"/>
</dbReference>
<dbReference type="SUPFAM" id="SSF54637">
    <property type="entry name" value="Thioesterase/thiol ester dehydrase-isomerase"/>
    <property type="match status" value="1"/>
</dbReference>
<sequence>MEVGATITTTTRRLTREAALGFAREFDPQPMHLDDTAAESGFFGTLTASGWHALALTMRLAVEAQPFGDQPLIGAELSRIRFSRPILPETELSVRITSEAIETGKGRHAYNILVVETLDARTGDVLIQQRWRMLRT</sequence>
<reference evidence="2 3" key="1">
    <citation type="submission" date="2016-10" db="EMBL/GenBank/DDBJ databases">
        <authorList>
            <person name="de Groot N.N."/>
        </authorList>
    </citation>
    <scope>NUCLEOTIDE SEQUENCE [LARGE SCALE GENOMIC DNA]</scope>
    <source>
        <strain evidence="2 3">DSM 19548</strain>
    </source>
</reference>
<name>A0A1I1PZ92_9RHOB</name>
<accession>A0A1I1PZ92</accession>
<dbReference type="Pfam" id="PF01575">
    <property type="entry name" value="MaoC_dehydratas"/>
    <property type="match status" value="1"/>
</dbReference>
<proteinExistence type="predicted"/>